<organism evidence="1 2">
    <name type="scientific">Pararobbsia alpina</name>
    <dbReference type="NCBI Taxonomy" id="621374"/>
    <lineage>
        <taxon>Bacteria</taxon>
        <taxon>Pseudomonadati</taxon>
        <taxon>Pseudomonadota</taxon>
        <taxon>Betaproteobacteria</taxon>
        <taxon>Burkholderiales</taxon>
        <taxon>Burkholderiaceae</taxon>
        <taxon>Pararobbsia</taxon>
    </lineage>
</organism>
<sequence length="66" mass="6874">MQPAVTLAVIAKSLEGSRDGRLYSGDSVTSWGTSVITLLLHHLGGPAGHDLALVVDHRALINLQGS</sequence>
<evidence type="ECO:0000313" key="2">
    <source>
        <dbReference type="Proteomes" id="UP000494115"/>
    </source>
</evidence>
<dbReference type="EMBL" id="CADIKM010000115">
    <property type="protein sequence ID" value="CAB3807985.1"/>
    <property type="molecule type" value="Genomic_DNA"/>
</dbReference>
<dbReference type="RefSeq" id="WP_175108462.1">
    <property type="nucleotide sequence ID" value="NZ_CADIKM010000115.1"/>
</dbReference>
<evidence type="ECO:0000313" key="1">
    <source>
        <dbReference type="EMBL" id="CAB3807985.1"/>
    </source>
</evidence>
<gene>
    <name evidence="1" type="ORF">LMG28138_05993</name>
</gene>
<reference evidence="1 2" key="1">
    <citation type="submission" date="2020-04" db="EMBL/GenBank/DDBJ databases">
        <authorList>
            <person name="De Canck E."/>
        </authorList>
    </citation>
    <scope>NUCLEOTIDE SEQUENCE [LARGE SCALE GENOMIC DNA]</scope>
    <source>
        <strain evidence="1 2">LMG 28138</strain>
    </source>
</reference>
<dbReference type="Proteomes" id="UP000494115">
    <property type="component" value="Unassembled WGS sequence"/>
</dbReference>
<accession>A0A6S7CF26</accession>
<keyword evidence="2" id="KW-1185">Reference proteome</keyword>
<protein>
    <submittedName>
        <fullName evidence="1">Uncharacterized protein</fullName>
    </submittedName>
</protein>
<dbReference type="AlphaFoldDB" id="A0A6S7CF26"/>
<proteinExistence type="predicted"/>
<name>A0A6S7CF26_9BURK</name>